<dbReference type="SUPFAM" id="SSF49899">
    <property type="entry name" value="Concanavalin A-like lectins/glucanases"/>
    <property type="match status" value="1"/>
</dbReference>
<dbReference type="PANTHER" id="PTHR46108">
    <property type="entry name" value="BLUE CHEESE"/>
    <property type="match status" value="1"/>
</dbReference>
<keyword evidence="4" id="KW-1185">Reference proteome</keyword>
<evidence type="ECO:0000256" key="1">
    <source>
        <dbReference type="ARBA" id="ARBA00022574"/>
    </source>
</evidence>
<feature type="compositionally biased region" description="Polar residues" evidence="2">
    <location>
        <begin position="1241"/>
        <end position="1250"/>
    </location>
</feature>
<gene>
    <name evidence="3" type="ORF">SLEP1_g30275</name>
</gene>
<dbReference type="InterPro" id="IPR051944">
    <property type="entry name" value="BEACH_domain_protein"/>
</dbReference>
<dbReference type="EMBL" id="BPVZ01000054">
    <property type="protein sequence ID" value="GKV20111.1"/>
    <property type="molecule type" value="Genomic_DNA"/>
</dbReference>
<evidence type="ECO:0000313" key="4">
    <source>
        <dbReference type="Proteomes" id="UP001054252"/>
    </source>
</evidence>
<evidence type="ECO:0000313" key="3">
    <source>
        <dbReference type="EMBL" id="GKV20111.1"/>
    </source>
</evidence>
<feature type="compositionally biased region" description="Polar residues" evidence="2">
    <location>
        <begin position="1224"/>
        <end position="1234"/>
    </location>
</feature>
<comment type="caution">
    <text evidence="3">The sequence shown here is derived from an EMBL/GenBank/DDBJ whole genome shotgun (WGS) entry which is preliminary data.</text>
</comment>
<dbReference type="InterPro" id="IPR013320">
    <property type="entry name" value="ConA-like_dom_sf"/>
</dbReference>
<organism evidence="3 4">
    <name type="scientific">Rubroshorea leprosula</name>
    <dbReference type="NCBI Taxonomy" id="152421"/>
    <lineage>
        <taxon>Eukaryota</taxon>
        <taxon>Viridiplantae</taxon>
        <taxon>Streptophyta</taxon>
        <taxon>Embryophyta</taxon>
        <taxon>Tracheophyta</taxon>
        <taxon>Spermatophyta</taxon>
        <taxon>Magnoliopsida</taxon>
        <taxon>eudicotyledons</taxon>
        <taxon>Gunneridae</taxon>
        <taxon>Pentapetalae</taxon>
        <taxon>rosids</taxon>
        <taxon>malvids</taxon>
        <taxon>Malvales</taxon>
        <taxon>Dipterocarpaceae</taxon>
        <taxon>Rubroshorea</taxon>
    </lineage>
</organism>
<protein>
    <submittedName>
        <fullName evidence="3">Uncharacterized protein</fullName>
    </submittedName>
</protein>
<sequence length="1754" mass="193943">MELEKRKQIISLRLGLPRVCREKYELELEFKRFWEEFRSSNPKKEKEAVLNFTVDAFCRLVKHHANVAQLVTMLVETHIFSSVVGRAFVTDIEKLRIGSKTRYLDVAKVLRFFSEVTKDGFNPGSNLLTAVEVLVSGSQTVNDSEESLLSEKDSAADVGQVCQLEVEGSVVHVMKALASQPSAAQSLIEDDSFMILFQMVANGSLTVFSRYKKGLVSLHSMQLHRHAMQILGLLLVNDNGSTAKYIHQHHLIKVLLTAVKDFNPDCGDPAYTVGIVDLLLECVELSYRPEAGGIRLREEIHNAHGYHLLVQFALVLSSMHQSQGIESIYLKSSFNNNYGSGGSHAFDDAVLLDALVNLAQTGPAEEKSSKYSQIKASGHSRSLSFSADRLGNEIWEHSNNKVKDLEAVQMLQDIFLKAGSTDLQAEVLNRMFKIFSSHLENYKLCQQLRSVPLFILNMAGFPPALHAIILKILEYGVTVVNYVPEQELLSLCCLLQQPITSELKLTILSFFHKFLSSPDQHSGNSNQLASKSSLGTFKNYLDSEDVIIASPKLMESGTGKFPIFEAEGTIIIAWDCMVSLIKKAEANQAAFRSANGATTILPSLMSNIHRPGVIRVLSCLITGDVMLAHPEELGALVEVLKSRMVTGVNNSARGVFGEATGFSLLLTTLHSFQGDREHTEESSIAVHIKVFTYLIRLVTSGVCGNAINRTKLHAIISSQTFYDLLCESGLLCVECEKQVIQLLLELALEIVLPPCLTPESSTSLYAVENESTSFLLTTSSGLFNPDKERVYNAGAVRVLIHSLLFTPKVQLCGTYIGDDSPLPLRLICIPFLCFEDCGGSWCAQVSLGERSWCPATGYSFVCWFQFKNFFRMSAKDIEPSKAELYLQEDGVLTLATSNLCSLLFSGLELEEGRWHHLAVIHSKPNALAGLFQASVAYVYLDGKLRHTGKLGYSPSPVGKPLQVTLGGTPINRARVSDLTLRLRSCFLFEEVLTPGCICFMYILGRGYRGLFQDSDLLRFVPNQACGGGSMAILESLDADLPLASNEQKLDGASKQGDSKADGSGIVWDLDRLGNLSFQRKKLIFAFDGTYTEAVRASGTFLMLNMVDPMSAAASPIGGIPCFGHLYGHIYICRQCVIGDTICPVGGMAVILALVEAAGTRDMLHLALNLFACALHQNPENVCLQIPSLFDSENSFLHWAADTVKKVKGLFVKTEEKNLNDCDDASSQHTFSSLPSEHEQSSKTSISVGSFPQAQVSTSSEEINISLKLMIEDKAESKITKSQEELKKSMDIDAIHSLDGDNVDLVSATSSSSELNFNNIKSLTPWLGINNDESKTPTVPSLSIESSVSIREFDPSPVTTALLDFIRELLVDLIIEQMKAAQVVQSVLEMVPLYVEAKPVLVFQGLCLSRLMNFLERHLLRDDEEDEKKLDKSKWSSNLDALCWMVVDRLYMGAFPQPGGVLRTLEFFLSMLQLANKDGRIGAAAPTGKGLSSIARGSRQHDAYIHSILKNTNRMILYCFLPSFLITIGEDDLLASLGLLTEPKKRSSSNSSLEDSGMDICTVLQLLVAHRRVIFCPSNLDTDLNCCICINLFCLLRDQRHNVQNMAIDIVKYLLGHQRASLEDLLVSKPNQGQPLDVLHAGLDKLSIGSLSSFFEWLLNSEQIVNKVLEQSAAILWVQYIAGSAKFPGVRIKGMESCHKREMGRKSQDTAKLDLRYWEQVNERTYTLLVLRDAMATELRVVRQDKYGWVLHAES</sequence>
<accession>A0AAV5K8X2</accession>
<reference evidence="3 4" key="1">
    <citation type="journal article" date="2021" name="Commun. Biol.">
        <title>The genome of Shorea leprosula (Dipterocarpaceae) highlights the ecological relevance of drought in aseasonal tropical rainforests.</title>
        <authorList>
            <person name="Ng K.K.S."/>
            <person name="Kobayashi M.J."/>
            <person name="Fawcett J.A."/>
            <person name="Hatakeyama M."/>
            <person name="Paape T."/>
            <person name="Ng C.H."/>
            <person name="Ang C.C."/>
            <person name="Tnah L.H."/>
            <person name="Lee C.T."/>
            <person name="Nishiyama T."/>
            <person name="Sese J."/>
            <person name="O'Brien M.J."/>
            <person name="Copetti D."/>
            <person name="Mohd Noor M.I."/>
            <person name="Ong R.C."/>
            <person name="Putra M."/>
            <person name="Sireger I.Z."/>
            <person name="Indrioko S."/>
            <person name="Kosugi Y."/>
            <person name="Izuno A."/>
            <person name="Isagi Y."/>
            <person name="Lee S.L."/>
            <person name="Shimizu K.K."/>
        </authorList>
    </citation>
    <scope>NUCLEOTIDE SEQUENCE [LARGE SCALE GENOMIC DNA]</scope>
    <source>
        <strain evidence="3">214</strain>
    </source>
</reference>
<name>A0AAV5K8X2_9ROSI</name>
<evidence type="ECO:0000256" key="2">
    <source>
        <dbReference type="SAM" id="MobiDB-lite"/>
    </source>
</evidence>
<proteinExistence type="predicted"/>
<feature type="region of interest" description="Disordered" evidence="2">
    <location>
        <begin position="1222"/>
        <end position="1250"/>
    </location>
</feature>
<keyword evidence="1" id="KW-0853">WD repeat</keyword>
<dbReference type="PANTHER" id="PTHR46108:SF4">
    <property type="entry name" value="BLUE CHEESE"/>
    <property type="match status" value="1"/>
</dbReference>
<dbReference type="Proteomes" id="UP001054252">
    <property type="component" value="Unassembled WGS sequence"/>
</dbReference>